<dbReference type="EMBL" id="CADEAL010000801">
    <property type="protein sequence ID" value="CAB1425401.1"/>
    <property type="molecule type" value="Genomic_DNA"/>
</dbReference>
<gene>
    <name evidence="1" type="ORF">PLEPLA_LOCUS13331</name>
</gene>
<accession>A0A9N7YH65</accession>
<reference evidence="1" key="1">
    <citation type="submission" date="2020-03" db="EMBL/GenBank/DDBJ databases">
        <authorList>
            <person name="Weist P."/>
        </authorList>
    </citation>
    <scope>NUCLEOTIDE SEQUENCE</scope>
</reference>
<comment type="caution">
    <text evidence="1">The sequence shown here is derived from an EMBL/GenBank/DDBJ whole genome shotgun (WGS) entry which is preliminary data.</text>
</comment>
<name>A0A9N7YH65_PLEPL</name>
<evidence type="ECO:0000313" key="1">
    <source>
        <dbReference type="EMBL" id="CAB1425401.1"/>
    </source>
</evidence>
<organism evidence="1 2">
    <name type="scientific">Pleuronectes platessa</name>
    <name type="common">European plaice</name>
    <dbReference type="NCBI Taxonomy" id="8262"/>
    <lineage>
        <taxon>Eukaryota</taxon>
        <taxon>Metazoa</taxon>
        <taxon>Chordata</taxon>
        <taxon>Craniata</taxon>
        <taxon>Vertebrata</taxon>
        <taxon>Euteleostomi</taxon>
        <taxon>Actinopterygii</taxon>
        <taxon>Neopterygii</taxon>
        <taxon>Teleostei</taxon>
        <taxon>Neoteleostei</taxon>
        <taxon>Acanthomorphata</taxon>
        <taxon>Carangaria</taxon>
        <taxon>Pleuronectiformes</taxon>
        <taxon>Pleuronectoidei</taxon>
        <taxon>Pleuronectidae</taxon>
        <taxon>Pleuronectes</taxon>
    </lineage>
</organism>
<evidence type="ECO:0000313" key="2">
    <source>
        <dbReference type="Proteomes" id="UP001153269"/>
    </source>
</evidence>
<dbReference type="Proteomes" id="UP001153269">
    <property type="component" value="Unassembled WGS sequence"/>
</dbReference>
<sequence>MVLLEITSSCRWCSVVMMGREGKKKSKKCFLDGWINRPCPFLSVAWSLWIVLWRLWDTDNGKTSARPGLLTLLLGFHGNWSPSRL</sequence>
<keyword evidence="2" id="KW-1185">Reference proteome</keyword>
<protein>
    <submittedName>
        <fullName evidence="1">Uncharacterized protein</fullName>
    </submittedName>
</protein>
<proteinExistence type="predicted"/>
<dbReference type="AlphaFoldDB" id="A0A9N7YH65"/>